<sequence>MILGIILFRMCSADFNSSVPRTYILQRLQVWTSDLDKQIAGNSLWFSLQLGHDKTPLLSDLFMIILL</sequence>
<reference evidence="1" key="1">
    <citation type="submission" date="2014-11" db="EMBL/GenBank/DDBJ databases">
        <authorList>
            <person name="Amaro Gonzalez C."/>
        </authorList>
    </citation>
    <scope>NUCLEOTIDE SEQUENCE</scope>
</reference>
<organism evidence="1">
    <name type="scientific">Anguilla anguilla</name>
    <name type="common">European freshwater eel</name>
    <name type="synonym">Muraena anguilla</name>
    <dbReference type="NCBI Taxonomy" id="7936"/>
    <lineage>
        <taxon>Eukaryota</taxon>
        <taxon>Metazoa</taxon>
        <taxon>Chordata</taxon>
        <taxon>Craniata</taxon>
        <taxon>Vertebrata</taxon>
        <taxon>Euteleostomi</taxon>
        <taxon>Actinopterygii</taxon>
        <taxon>Neopterygii</taxon>
        <taxon>Teleostei</taxon>
        <taxon>Anguilliformes</taxon>
        <taxon>Anguillidae</taxon>
        <taxon>Anguilla</taxon>
    </lineage>
</organism>
<evidence type="ECO:0000313" key="1">
    <source>
        <dbReference type="EMBL" id="JAH67717.1"/>
    </source>
</evidence>
<reference evidence="1" key="2">
    <citation type="journal article" date="2015" name="Fish Shellfish Immunol.">
        <title>Early steps in the European eel (Anguilla anguilla)-Vibrio vulnificus interaction in the gills: Role of the RtxA13 toxin.</title>
        <authorList>
            <person name="Callol A."/>
            <person name="Pajuelo D."/>
            <person name="Ebbesson L."/>
            <person name="Teles M."/>
            <person name="MacKenzie S."/>
            <person name="Amaro C."/>
        </authorList>
    </citation>
    <scope>NUCLEOTIDE SEQUENCE</scope>
</reference>
<proteinExistence type="predicted"/>
<accession>A0A0E9UPI3</accession>
<dbReference type="EMBL" id="GBXM01040860">
    <property type="protein sequence ID" value="JAH67717.1"/>
    <property type="molecule type" value="Transcribed_RNA"/>
</dbReference>
<name>A0A0E9UPI3_ANGAN</name>
<dbReference type="AlphaFoldDB" id="A0A0E9UPI3"/>
<protein>
    <submittedName>
        <fullName evidence="1">Uncharacterized protein</fullName>
    </submittedName>
</protein>